<dbReference type="InterPro" id="IPR016161">
    <property type="entry name" value="Ald_DH/histidinol_DH"/>
</dbReference>
<sequence>MPVQQSETLAGGRWVGGGTWVDVFDPADVRAPIAQVPALTALDVAAVYDAAERGFAVWRRTSPFERAAVLFRAAALLRERSDAVAAEVSAENGKTLAEAAGETLKAADFLEYYAGVAREGYGTLLHDVRPNTRAGYQHEPLGVVLAITPWNDPLLTPARKLAPALAAGNSAVLKPATETPRSALHLARALDDAGLPAGVLSVVTGRTVELSEALLGDPRIAAVTFTGGNAVGDRLRVRFAERNIRFQGELGGKNASVVFADADLEAAADAVVAASFGGAGQRCTATSRVLVERPVAERFTALLKERAEALPVGPGGDPATRVGPLVSPAHRDGVLADIALAVEQGARVQTGGGAPADPALAHGCYVSPTILLDVTAEMDVWRTEVFGPVIVVRPVDGFDHAIAEVNDSAFGLAAGVFTRDLATAHRFVDEAECGQIAVNTTTTGWDVHHPFGGFRDSGSPFKEQGAEALRFYTRVKAFAINLGAPRG</sequence>
<proteinExistence type="predicted"/>
<protein>
    <submittedName>
        <fullName evidence="3">Aldehyde dehydrogenase family protein</fullName>
    </submittedName>
</protein>
<accession>A0ABP6Q8W8</accession>
<keyword evidence="1" id="KW-0560">Oxidoreductase</keyword>
<dbReference type="RefSeq" id="WP_344826682.1">
    <property type="nucleotide sequence ID" value="NZ_BAAAUV010000005.1"/>
</dbReference>
<dbReference type="Gene3D" id="3.40.309.10">
    <property type="entry name" value="Aldehyde Dehydrogenase, Chain A, domain 2"/>
    <property type="match status" value="1"/>
</dbReference>
<evidence type="ECO:0000256" key="1">
    <source>
        <dbReference type="ARBA" id="ARBA00023002"/>
    </source>
</evidence>
<feature type="domain" description="Aldehyde dehydrogenase" evidence="2">
    <location>
        <begin position="19"/>
        <end position="477"/>
    </location>
</feature>
<dbReference type="InterPro" id="IPR015590">
    <property type="entry name" value="Aldehyde_DH_dom"/>
</dbReference>
<keyword evidence="4" id="KW-1185">Reference proteome</keyword>
<dbReference type="Pfam" id="PF00171">
    <property type="entry name" value="Aldedh"/>
    <property type="match status" value="1"/>
</dbReference>
<name>A0ABP6Q8W8_9ACTN</name>
<evidence type="ECO:0000313" key="4">
    <source>
        <dbReference type="Proteomes" id="UP001501237"/>
    </source>
</evidence>
<reference evidence="4" key="1">
    <citation type="journal article" date="2019" name="Int. J. Syst. Evol. Microbiol.">
        <title>The Global Catalogue of Microorganisms (GCM) 10K type strain sequencing project: providing services to taxonomists for standard genome sequencing and annotation.</title>
        <authorList>
            <consortium name="The Broad Institute Genomics Platform"/>
            <consortium name="The Broad Institute Genome Sequencing Center for Infectious Disease"/>
            <person name="Wu L."/>
            <person name="Ma J."/>
        </authorList>
    </citation>
    <scope>NUCLEOTIDE SEQUENCE [LARGE SCALE GENOMIC DNA]</scope>
    <source>
        <strain evidence="4">JCM 9377</strain>
    </source>
</reference>
<comment type="caution">
    <text evidence="3">The sequence shown here is derived from an EMBL/GenBank/DDBJ whole genome shotgun (WGS) entry which is preliminary data.</text>
</comment>
<dbReference type="PANTHER" id="PTHR11699">
    <property type="entry name" value="ALDEHYDE DEHYDROGENASE-RELATED"/>
    <property type="match status" value="1"/>
</dbReference>
<organism evidence="3 4">
    <name type="scientific">Actinocorallia longicatena</name>
    <dbReference type="NCBI Taxonomy" id="111803"/>
    <lineage>
        <taxon>Bacteria</taxon>
        <taxon>Bacillati</taxon>
        <taxon>Actinomycetota</taxon>
        <taxon>Actinomycetes</taxon>
        <taxon>Streptosporangiales</taxon>
        <taxon>Thermomonosporaceae</taxon>
        <taxon>Actinocorallia</taxon>
    </lineage>
</organism>
<dbReference type="SUPFAM" id="SSF53720">
    <property type="entry name" value="ALDH-like"/>
    <property type="match status" value="1"/>
</dbReference>
<dbReference type="InterPro" id="IPR016163">
    <property type="entry name" value="Ald_DH_C"/>
</dbReference>
<dbReference type="Proteomes" id="UP001501237">
    <property type="component" value="Unassembled WGS sequence"/>
</dbReference>
<evidence type="ECO:0000313" key="3">
    <source>
        <dbReference type="EMBL" id="GAA3208519.1"/>
    </source>
</evidence>
<dbReference type="EMBL" id="BAAAUV010000005">
    <property type="protein sequence ID" value="GAA3208519.1"/>
    <property type="molecule type" value="Genomic_DNA"/>
</dbReference>
<evidence type="ECO:0000259" key="2">
    <source>
        <dbReference type="Pfam" id="PF00171"/>
    </source>
</evidence>
<dbReference type="InterPro" id="IPR016162">
    <property type="entry name" value="Ald_DH_N"/>
</dbReference>
<gene>
    <name evidence="3" type="ORF">GCM10010468_25510</name>
</gene>
<dbReference type="Gene3D" id="3.40.605.10">
    <property type="entry name" value="Aldehyde Dehydrogenase, Chain A, domain 1"/>
    <property type="match status" value="1"/>
</dbReference>